<dbReference type="SUPFAM" id="SSF48295">
    <property type="entry name" value="TrpR-like"/>
    <property type="match status" value="1"/>
</dbReference>
<sequence length="136" mass="15354">MDTDTTYDDLNVLEVVDTGRRRRFSATAKRQIVEESYSSGDSVTTVARRHGIFPAQLFSWRKLAREGAYGIWNGKSAGTGFVPVRIVEKGSQQRPVQKHMRQGQFEIICANDRRVVADSDVDIDILVRLIRGLESL</sequence>
<dbReference type="RefSeq" id="WP_105543697.1">
    <property type="nucleotide sequence ID" value="NZ_JBBGZH010000002.1"/>
</dbReference>
<evidence type="ECO:0000313" key="2">
    <source>
        <dbReference type="Proteomes" id="UP001375812"/>
    </source>
</evidence>
<gene>
    <name evidence="1" type="ORF">WH297_16055</name>
</gene>
<organism evidence="1 2">
    <name type="scientific">Ochrobactrum vermis</name>
    <dbReference type="NCBI Taxonomy" id="1827297"/>
    <lineage>
        <taxon>Bacteria</taxon>
        <taxon>Pseudomonadati</taxon>
        <taxon>Pseudomonadota</taxon>
        <taxon>Alphaproteobacteria</taxon>
        <taxon>Hyphomicrobiales</taxon>
        <taxon>Brucellaceae</taxon>
        <taxon>Brucella/Ochrobactrum group</taxon>
        <taxon>Ochrobactrum</taxon>
    </lineage>
</organism>
<dbReference type="PANTHER" id="PTHR37936:SF3">
    <property type="entry name" value="TRANSPOSASE INSC FOR INSERTION ELEMENT IS2A-RELATED"/>
    <property type="match status" value="1"/>
</dbReference>
<reference evidence="1 2" key="1">
    <citation type="submission" date="2023-12" db="EMBL/GenBank/DDBJ databases">
        <title>Gut-associated functions are favored during microbiome assembly across C. elegans life.</title>
        <authorList>
            <person name="Zimmermann J."/>
        </authorList>
    </citation>
    <scope>NUCLEOTIDE SEQUENCE [LARGE SCALE GENOMIC DNA]</scope>
    <source>
        <strain evidence="1 2">MYb71</strain>
    </source>
</reference>
<dbReference type="Proteomes" id="UP001375812">
    <property type="component" value="Unassembled WGS sequence"/>
</dbReference>
<dbReference type="InterPro" id="IPR002514">
    <property type="entry name" value="Transposase_8"/>
</dbReference>
<dbReference type="InterPro" id="IPR010921">
    <property type="entry name" value="Trp_repressor/repl_initiator"/>
</dbReference>
<keyword evidence="2" id="KW-1185">Reference proteome</keyword>
<comment type="caution">
    <text evidence="1">The sequence shown here is derived from an EMBL/GenBank/DDBJ whole genome shotgun (WGS) entry which is preliminary data.</text>
</comment>
<proteinExistence type="predicted"/>
<name>A0ABU8PHV6_9HYPH</name>
<accession>A0ABU8PHV6</accession>
<protein>
    <submittedName>
        <fullName evidence="1">Transposase</fullName>
    </submittedName>
</protein>
<dbReference type="EMBL" id="JBBGZH010000002">
    <property type="protein sequence ID" value="MEJ5021234.1"/>
    <property type="molecule type" value="Genomic_DNA"/>
</dbReference>
<dbReference type="NCBIfam" id="NF047595">
    <property type="entry name" value="IS66_ISRel24_TnpA"/>
    <property type="match status" value="1"/>
</dbReference>
<dbReference type="PANTHER" id="PTHR37936">
    <property type="entry name" value="TRANSPOSASE INSC FOR INSERTION ELEMENT IS2A-RELATED"/>
    <property type="match status" value="1"/>
</dbReference>
<evidence type="ECO:0000313" key="1">
    <source>
        <dbReference type="EMBL" id="MEJ5021234.1"/>
    </source>
</evidence>
<dbReference type="Pfam" id="PF01527">
    <property type="entry name" value="HTH_Tnp_1"/>
    <property type="match status" value="1"/>
</dbReference>